<dbReference type="Proteomes" id="UP000009096">
    <property type="component" value="Chromosome 3"/>
</dbReference>
<organism evidence="1 2">
    <name type="scientific">Gibberella moniliformis (strain M3125 / FGSC 7600)</name>
    <name type="common">Maize ear and stalk rot fungus</name>
    <name type="synonym">Fusarium verticillioides</name>
    <dbReference type="NCBI Taxonomy" id="334819"/>
    <lineage>
        <taxon>Eukaryota</taxon>
        <taxon>Fungi</taxon>
        <taxon>Dikarya</taxon>
        <taxon>Ascomycota</taxon>
        <taxon>Pezizomycotina</taxon>
        <taxon>Sordariomycetes</taxon>
        <taxon>Hypocreomycetidae</taxon>
        <taxon>Hypocreales</taxon>
        <taxon>Nectriaceae</taxon>
        <taxon>Fusarium</taxon>
        <taxon>Fusarium fujikuroi species complex</taxon>
    </lineage>
</organism>
<evidence type="ECO:0000313" key="2">
    <source>
        <dbReference type="Proteomes" id="UP000009096"/>
    </source>
</evidence>
<keyword evidence="2" id="KW-1185">Reference proteome</keyword>
<dbReference type="GeneID" id="30072569"/>
<dbReference type="AlphaFoldDB" id="W7MIG8"/>
<dbReference type="EMBL" id="DS022247">
    <property type="protein sequence ID" value="EWG44652.1"/>
    <property type="molecule type" value="Genomic_DNA"/>
</dbReference>
<dbReference type="VEuPathDB" id="FungiDB:FVEG_15693"/>
<protein>
    <submittedName>
        <fullName evidence="1">Uncharacterized protein</fullName>
    </submittedName>
</protein>
<sequence>MMSATLIARPMIMPNQKESLCEWIYTCTKNHSRTLQYSDLRCSLFPCTPSPSRLGIRGDPLCGDKNKADKETGRQKRTLHTLHLRRGEKYLRSREEESVQIEFTFVSAAHRCYHGRMTVASERYAIYAATSAIRRMR</sequence>
<name>W7MIG8_GIBM7</name>
<gene>
    <name evidence="1" type="ORF">FVEG_15693</name>
</gene>
<proteinExistence type="predicted"/>
<accession>W7MIG8</accession>
<reference evidence="1 2" key="1">
    <citation type="journal article" date="2010" name="Nature">
        <title>Comparative genomics reveals mobile pathogenicity chromosomes in Fusarium.</title>
        <authorList>
            <person name="Ma L.J."/>
            <person name="van der Does H.C."/>
            <person name="Borkovich K.A."/>
            <person name="Coleman J.J."/>
            <person name="Daboussi M.J."/>
            <person name="Di Pietro A."/>
            <person name="Dufresne M."/>
            <person name="Freitag M."/>
            <person name="Grabherr M."/>
            <person name="Henrissat B."/>
            <person name="Houterman P.M."/>
            <person name="Kang S."/>
            <person name="Shim W.B."/>
            <person name="Woloshuk C."/>
            <person name="Xie X."/>
            <person name="Xu J.R."/>
            <person name="Antoniw J."/>
            <person name="Baker S.E."/>
            <person name="Bluhm B.H."/>
            <person name="Breakspear A."/>
            <person name="Brown D.W."/>
            <person name="Butchko R.A."/>
            <person name="Chapman S."/>
            <person name="Coulson R."/>
            <person name="Coutinho P.M."/>
            <person name="Danchin E.G."/>
            <person name="Diener A."/>
            <person name="Gale L.R."/>
            <person name="Gardiner D.M."/>
            <person name="Goff S."/>
            <person name="Hammond-Kosack K.E."/>
            <person name="Hilburn K."/>
            <person name="Hua-Van A."/>
            <person name="Jonkers W."/>
            <person name="Kazan K."/>
            <person name="Kodira C.D."/>
            <person name="Koehrsen M."/>
            <person name="Kumar L."/>
            <person name="Lee Y.H."/>
            <person name="Li L."/>
            <person name="Manners J.M."/>
            <person name="Miranda-Saavedra D."/>
            <person name="Mukherjee M."/>
            <person name="Park G."/>
            <person name="Park J."/>
            <person name="Park S.Y."/>
            <person name="Proctor R.H."/>
            <person name="Regev A."/>
            <person name="Ruiz-Roldan M.C."/>
            <person name="Sain D."/>
            <person name="Sakthikumar S."/>
            <person name="Sykes S."/>
            <person name="Schwartz D.C."/>
            <person name="Turgeon B.G."/>
            <person name="Wapinski I."/>
            <person name="Yoder O."/>
            <person name="Young S."/>
            <person name="Zeng Q."/>
            <person name="Zhou S."/>
            <person name="Galagan J."/>
            <person name="Cuomo C.A."/>
            <person name="Kistler H.C."/>
            <person name="Rep M."/>
        </authorList>
    </citation>
    <scope>NUCLEOTIDE SEQUENCE [LARGE SCALE GENOMIC DNA]</scope>
    <source>
        <strain evidence="2">M3125 / FGSC 7600</strain>
    </source>
</reference>
<dbReference type="RefSeq" id="XP_018750843.1">
    <property type="nucleotide sequence ID" value="XM_018904886.1"/>
</dbReference>
<dbReference type="KEGG" id="fvr:FVEG_15693"/>
<evidence type="ECO:0000313" key="1">
    <source>
        <dbReference type="EMBL" id="EWG44652.1"/>
    </source>
</evidence>